<dbReference type="SUPFAM" id="SSF55961">
    <property type="entry name" value="Bet v1-like"/>
    <property type="match status" value="1"/>
</dbReference>
<evidence type="ECO:0000259" key="9">
    <source>
        <dbReference type="Pfam" id="PF03364"/>
    </source>
</evidence>
<dbReference type="GO" id="GO:0045333">
    <property type="term" value="P:cellular respiration"/>
    <property type="evidence" value="ECO:0007669"/>
    <property type="project" value="InterPro"/>
</dbReference>
<keyword evidence="7" id="KW-0472">Membrane</keyword>
<keyword evidence="4" id="KW-0999">Mitochondrion inner membrane</keyword>
<dbReference type="GO" id="GO:0048039">
    <property type="term" value="F:ubiquinone binding"/>
    <property type="evidence" value="ECO:0007669"/>
    <property type="project" value="InterPro"/>
</dbReference>
<dbReference type="InterPro" id="IPR023393">
    <property type="entry name" value="START-like_dom_sf"/>
</dbReference>
<dbReference type="InterPro" id="IPR005031">
    <property type="entry name" value="COQ10_START"/>
</dbReference>
<comment type="subunit">
    <text evidence="3">Interacts with coenzyme Q.</text>
</comment>
<organism evidence="10 11">
    <name type="scientific">Geotrypetes seraphini</name>
    <name type="common">Gaboon caecilian</name>
    <name type="synonym">Caecilia seraphini</name>
    <dbReference type="NCBI Taxonomy" id="260995"/>
    <lineage>
        <taxon>Eukaryota</taxon>
        <taxon>Metazoa</taxon>
        <taxon>Chordata</taxon>
        <taxon>Craniata</taxon>
        <taxon>Vertebrata</taxon>
        <taxon>Euteleostomi</taxon>
        <taxon>Amphibia</taxon>
        <taxon>Gymnophiona</taxon>
        <taxon>Geotrypetes</taxon>
    </lineage>
</organism>
<evidence type="ECO:0000256" key="4">
    <source>
        <dbReference type="ARBA" id="ARBA00022792"/>
    </source>
</evidence>
<evidence type="ECO:0000256" key="6">
    <source>
        <dbReference type="ARBA" id="ARBA00023128"/>
    </source>
</evidence>
<dbReference type="GO" id="GO:0005743">
    <property type="term" value="C:mitochondrial inner membrane"/>
    <property type="evidence" value="ECO:0007669"/>
    <property type="project" value="UniProtKB-SubCell"/>
</dbReference>
<dbReference type="PANTHER" id="PTHR12901">
    <property type="entry name" value="SPERM PROTEIN HOMOLOG"/>
    <property type="match status" value="1"/>
</dbReference>
<comment type="subcellular location">
    <subcellularLocation>
        <location evidence="1">Mitochondrion inner membrane</location>
        <topology evidence="1">Peripheral membrane protein</topology>
        <orientation evidence="1">Matrix side</orientation>
    </subcellularLocation>
</comment>
<accession>A0A6P8NGA1</accession>
<evidence type="ECO:0000313" key="10">
    <source>
        <dbReference type="Proteomes" id="UP000515159"/>
    </source>
</evidence>
<dbReference type="KEGG" id="gsh:117347720"/>
<dbReference type="InParanoid" id="A0A6P8NGA1"/>
<dbReference type="OrthoDB" id="292693at2759"/>
<dbReference type="GeneID" id="117347720"/>
<dbReference type="FunFam" id="3.30.530.20:FF:000002">
    <property type="entry name" value="Coenzyme Q-binding protein COQ10 homolog, mitochondrial"/>
    <property type="match status" value="1"/>
</dbReference>
<dbReference type="AlphaFoldDB" id="A0A6P8NGA1"/>
<keyword evidence="6" id="KW-0496">Mitochondrion</keyword>
<keyword evidence="5" id="KW-0809">Transit peptide</keyword>
<keyword evidence="10" id="KW-1185">Reference proteome</keyword>
<dbReference type="CDD" id="cd07813">
    <property type="entry name" value="COQ10p_like"/>
    <property type="match status" value="1"/>
</dbReference>
<evidence type="ECO:0000256" key="7">
    <source>
        <dbReference type="ARBA" id="ARBA00023136"/>
    </source>
</evidence>
<evidence type="ECO:0000256" key="8">
    <source>
        <dbReference type="ARBA" id="ARBA00024947"/>
    </source>
</evidence>
<reference evidence="11" key="1">
    <citation type="submission" date="2025-08" db="UniProtKB">
        <authorList>
            <consortium name="RefSeq"/>
        </authorList>
    </citation>
    <scope>IDENTIFICATION</scope>
</reference>
<evidence type="ECO:0000256" key="1">
    <source>
        <dbReference type="ARBA" id="ARBA00004443"/>
    </source>
</evidence>
<dbReference type="RefSeq" id="XP_033774907.1">
    <property type="nucleotide sequence ID" value="XM_033919016.1"/>
</dbReference>
<evidence type="ECO:0000256" key="2">
    <source>
        <dbReference type="ARBA" id="ARBA00006885"/>
    </source>
</evidence>
<evidence type="ECO:0000256" key="5">
    <source>
        <dbReference type="ARBA" id="ARBA00022946"/>
    </source>
</evidence>
<dbReference type="Proteomes" id="UP000515159">
    <property type="component" value="Chromosome 13"/>
</dbReference>
<evidence type="ECO:0000256" key="3">
    <source>
        <dbReference type="ARBA" id="ARBA00011814"/>
    </source>
</evidence>
<feature type="domain" description="Coenzyme Q-binding protein COQ10 START" evidence="9">
    <location>
        <begin position="97"/>
        <end position="225"/>
    </location>
</feature>
<evidence type="ECO:0000313" key="11">
    <source>
        <dbReference type="RefSeq" id="XP_033774907.1"/>
    </source>
</evidence>
<dbReference type="Gene3D" id="3.30.530.20">
    <property type="match status" value="1"/>
</dbReference>
<gene>
    <name evidence="11" type="primary">LOC117347720</name>
</gene>
<sequence>MTSNSSRCAAFLLRRALLEAAEKRSSGAAKLRRRLDRSTHHGVRYLSSCGILATPSTKLPQLSPALASRQQARSFLNLAAPLMGSRRMDYAEARILGYSIEQMYNVVANVENYKLFVPWCNSSKVLSRSKGITKAELEVGFAPIVERYVSEISVIPQHQIRAVCSEGKLFNHLETIWRFGPGIAGQPDTCTLDFYVSFEFKSLLHSQLATIFFDEVVKQMVTAFEKQAAKMYGPQTVALMPERQRAARAM</sequence>
<comment type="function">
    <text evidence="8">Required for the function of coenzyme Q in the respiratory chain. May serve as a chaperone or may be involved in the transport of Q6 from its site of synthesis to the catalytic sites of the respiratory complexes.</text>
</comment>
<protein>
    <submittedName>
        <fullName evidence="11">Coenzyme Q-binding protein COQ10 homolog B, mitochondrial-like</fullName>
    </submittedName>
</protein>
<dbReference type="InterPro" id="IPR044996">
    <property type="entry name" value="COQ10-like"/>
</dbReference>
<name>A0A6P8NGA1_GEOSA</name>
<proteinExistence type="inferred from homology"/>
<comment type="similarity">
    <text evidence="2">Belongs to the COQ10 family.</text>
</comment>
<dbReference type="Pfam" id="PF03364">
    <property type="entry name" value="Polyketide_cyc"/>
    <property type="match status" value="1"/>
</dbReference>
<dbReference type="PANTHER" id="PTHR12901:SF14">
    <property type="entry name" value="COENZYME Q-BINDING PROTEIN COQ10 HOMOLOG, MITOCHONDRIAL"/>
    <property type="match status" value="1"/>
</dbReference>